<keyword evidence="1" id="KW-1133">Transmembrane helix</keyword>
<dbReference type="AlphaFoldDB" id="A0A0Q3M762"/>
<reference evidence="2 3" key="1">
    <citation type="submission" date="2015-10" db="EMBL/GenBank/DDBJ databases">
        <authorList>
            <person name="Gilbert D.G."/>
        </authorList>
    </citation>
    <scope>NUCLEOTIDE SEQUENCE [LARGE SCALE GENOMIC DNA]</scope>
    <source>
        <strain evidence="2">FVVF132</strain>
    </source>
</reference>
<protein>
    <submittedName>
        <fullName evidence="2">Uncharacterized protein</fullName>
    </submittedName>
</protein>
<feature type="transmembrane region" description="Helical" evidence="1">
    <location>
        <begin position="180"/>
        <end position="200"/>
    </location>
</feature>
<dbReference type="Proteomes" id="UP000051836">
    <property type="component" value="Unassembled WGS sequence"/>
</dbReference>
<keyword evidence="1" id="KW-0472">Membrane</keyword>
<keyword evidence="3" id="KW-1185">Reference proteome</keyword>
<evidence type="ECO:0000313" key="3">
    <source>
        <dbReference type="Proteomes" id="UP000051836"/>
    </source>
</evidence>
<sequence>MGVFVEASFWGPLEDIPWSVSHEVALMVMSQGGCPSGSLVVIGGECPHRGVLLESSSWTEKSEEVNMETVGFKIKVPEEGNFNPSHFYQCDASASRCPEPGEGSQVGRRAPEEQHKLITSSPARSPALLGSVPAPDLFVSPVAEKETERRDGGATDNGTNWSSGLAAVIITVVGVVEVPVVGVGIAAVLGAGVAALSVVVKV</sequence>
<comment type="caution">
    <text evidence="2">The sequence shown here is derived from an EMBL/GenBank/DDBJ whole genome shotgun (WGS) entry which is preliminary data.</text>
</comment>
<gene>
    <name evidence="2" type="ORF">AAES_116816</name>
</gene>
<keyword evidence="1" id="KW-0812">Transmembrane</keyword>
<dbReference type="EMBL" id="LMAW01002681">
    <property type="protein sequence ID" value="KQK78208.1"/>
    <property type="molecule type" value="Genomic_DNA"/>
</dbReference>
<evidence type="ECO:0000256" key="1">
    <source>
        <dbReference type="SAM" id="Phobius"/>
    </source>
</evidence>
<evidence type="ECO:0000313" key="2">
    <source>
        <dbReference type="EMBL" id="KQK78208.1"/>
    </source>
</evidence>
<proteinExistence type="predicted"/>
<dbReference type="OrthoDB" id="10661689at2759"/>
<name>A0A0Q3M762_AMAAE</name>
<organism evidence="2 3">
    <name type="scientific">Amazona aestiva</name>
    <name type="common">Blue-fronted Amazon parrot</name>
    <dbReference type="NCBI Taxonomy" id="12930"/>
    <lineage>
        <taxon>Eukaryota</taxon>
        <taxon>Metazoa</taxon>
        <taxon>Chordata</taxon>
        <taxon>Craniata</taxon>
        <taxon>Vertebrata</taxon>
        <taxon>Euteleostomi</taxon>
        <taxon>Archelosauria</taxon>
        <taxon>Archosauria</taxon>
        <taxon>Dinosauria</taxon>
        <taxon>Saurischia</taxon>
        <taxon>Theropoda</taxon>
        <taxon>Coelurosauria</taxon>
        <taxon>Aves</taxon>
        <taxon>Neognathae</taxon>
        <taxon>Neoaves</taxon>
        <taxon>Telluraves</taxon>
        <taxon>Australaves</taxon>
        <taxon>Psittaciformes</taxon>
        <taxon>Psittacidae</taxon>
        <taxon>Amazona</taxon>
    </lineage>
</organism>
<accession>A0A0Q3M762</accession>